<comment type="caution">
    <text evidence="3">The sequence shown here is derived from an EMBL/GenBank/DDBJ whole genome shotgun (WGS) entry which is preliminary data.</text>
</comment>
<reference evidence="4" key="2">
    <citation type="submission" date="2023-07" db="EMBL/GenBank/DDBJ databases">
        <title>Description of novel Chryseobacterium sp. strain C-2.</title>
        <authorList>
            <person name="Saticioglu I.B."/>
        </authorList>
    </citation>
    <scope>NUCLEOTIDE SEQUENCE [LARGE SCALE GENOMIC DNA]</scope>
    <source>
        <strain evidence="4">C-2</strain>
    </source>
</reference>
<sequence length="289" mass="33251">MKKLYFFLLLSSTLHAQSTFSFKEKIHLKKINNQYFSQSNRNPLQFVNKNEKITIPVKTFTSSIEDDSKTFYEINTVVDYQKAKIFVTDSLDIQYSKLSGELFLEDNKLLFYPRLEEKEDLKYDKFIRNHSFFFDLPERSSLDVHYSSWHIGVLTLPVKAYLKSRSDSVKNNVILAANLNVMFGKKWGTKRYYNSPGSREDKVSTKSWSMNAILGITRVELDIYNTTPQIGSIKTNVTNLSYGLAVGYQLDKFGLFLATGIDSPLSSLGKNWNFSNKPWIGLGLGLGFW</sequence>
<evidence type="ECO:0000313" key="5">
    <source>
        <dbReference type="Proteomes" id="UP001107960"/>
    </source>
</evidence>
<proteinExistence type="predicted"/>
<dbReference type="EMBL" id="JACXXP010000033">
    <property type="protein sequence ID" value="MBD3906514.1"/>
    <property type="molecule type" value="Genomic_DNA"/>
</dbReference>
<dbReference type="EMBL" id="JAJJML010000001">
    <property type="protein sequence ID" value="MCC9034019.1"/>
    <property type="molecule type" value="Genomic_DNA"/>
</dbReference>
<evidence type="ECO:0000256" key="1">
    <source>
        <dbReference type="SAM" id="SignalP"/>
    </source>
</evidence>
<feature type="signal peptide" evidence="1">
    <location>
        <begin position="1"/>
        <end position="16"/>
    </location>
</feature>
<evidence type="ECO:0000313" key="2">
    <source>
        <dbReference type="EMBL" id="MBD3906514.1"/>
    </source>
</evidence>
<dbReference type="Proteomes" id="UP001107960">
    <property type="component" value="Unassembled WGS sequence"/>
</dbReference>
<gene>
    <name evidence="2" type="ORF">IEW27_18175</name>
    <name evidence="3" type="ORF">LNP80_07055</name>
</gene>
<keyword evidence="1" id="KW-0732">Signal</keyword>
<dbReference type="Proteomes" id="UP000603715">
    <property type="component" value="Unassembled WGS sequence"/>
</dbReference>
<feature type="chain" id="PRO_5040244845" description="MetA-pathway of phenol degradation" evidence="1">
    <location>
        <begin position="17"/>
        <end position="289"/>
    </location>
</feature>
<protein>
    <recommendedName>
        <fullName evidence="6">MetA-pathway of phenol degradation</fullName>
    </recommendedName>
</protein>
<reference evidence="3" key="1">
    <citation type="submission" date="2021-11" db="EMBL/GenBank/DDBJ databases">
        <title>Description of novel Chryseobacterium species.</title>
        <authorList>
            <person name="Saticioglu I.B."/>
            <person name="Ay H."/>
            <person name="Altun S."/>
            <person name="Duman M."/>
        </authorList>
    </citation>
    <scope>NUCLEOTIDE SEQUENCE</scope>
    <source>
        <strain evidence="3">C-39</strain>
    </source>
</reference>
<dbReference type="RefSeq" id="WP_191180927.1">
    <property type="nucleotide sequence ID" value="NZ_JACXXP010000033.1"/>
</dbReference>
<dbReference type="AlphaFoldDB" id="A0A9Q3UVA6"/>
<accession>A0A9Q3UVA6</accession>
<name>A0A9Q3UVA6_9FLAO</name>
<keyword evidence="4" id="KW-1185">Reference proteome</keyword>
<evidence type="ECO:0000313" key="4">
    <source>
        <dbReference type="Proteomes" id="UP000603715"/>
    </source>
</evidence>
<evidence type="ECO:0000313" key="3">
    <source>
        <dbReference type="EMBL" id="MCC9034019.1"/>
    </source>
</evidence>
<reference evidence="2" key="3">
    <citation type="submission" date="2024-05" db="EMBL/GenBank/DDBJ databases">
        <title>Description of novel Chryseobacterium sp. strain C-2.</title>
        <authorList>
            <person name="Saticioglu I.B."/>
        </authorList>
    </citation>
    <scope>NUCLEOTIDE SEQUENCE</scope>
    <source>
        <strain evidence="2">C-2</strain>
    </source>
</reference>
<organism evidence="3 5">
    <name type="scientific">Chryseobacterium muglaense</name>
    <dbReference type="NCBI Taxonomy" id="2893752"/>
    <lineage>
        <taxon>Bacteria</taxon>
        <taxon>Pseudomonadati</taxon>
        <taxon>Bacteroidota</taxon>
        <taxon>Flavobacteriia</taxon>
        <taxon>Flavobacteriales</taxon>
        <taxon>Weeksellaceae</taxon>
        <taxon>Chryseobacterium group</taxon>
        <taxon>Chryseobacterium</taxon>
    </lineage>
</organism>
<evidence type="ECO:0008006" key="6">
    <source>
        <dbReference type="Google" id="ProtNLM"/>
    </source>
</evidence>